<dbReference type="Gene3D" id="1.10.510.10">
    <property type="entry name" value="Transferase(Phosphotransferase) domain 1"/>
    <property type="match status" value="1"/>
</dbReference>
<dbReference type="AlphaFoldDB" id="A0A167VFZ3"/>
<feature type="compositionally biased region" description="Basic and acidic residues" evidence="2">
    <location>
        <begin position="453"/>
        <end position="479"/>
    </location>
</feature>
<keyword evidence="3" id="KW-0418">Kinase</keyword>
<sequence>MPTRRELELRIEQLERERDQARRANQEAQRLLRNTTLEEYLRACQEHLLANIVLNTDGYLTSKAPTTNPTRKHCPRRLAPWNDFVETQIALIEALDEIVPRDARLFENVNALATFGDRVHARPVRSEASLVFVQNNCVEDPVRIVLSRLKDFRGRERHGLDVRDGVYFETTASSLRDPTDGRDRAAQQRDARLRTDQICVFRVPEQEQEQHEEDKEEQEQAGGTSTTDMAPPPRRDIAYVIEYKAPHKLHTTHFEQGLRPMSIVDEVVNKPTIPTAAAGDPARFQHYAELLSTAAVTQTYHYMLEAGLAYGYLTNGDAIVFLKIDWATDPTVLFYHLAQPAREVVVDEDPAYSNAVCQVLVFTVLALQARQRGNDERVAATRRCATWEVDFGWILDRITEAEEKEKAAAEKAAAGGKAQTGRPTTPTGRKHRRVPSSPDWLPRPIKKTKRSPRRLEQQKEQRPDGGSDRVLRPRKRRDDDSEGSSGGGEGPGHGGGSGPGRHGGGGSGASGPTTSMPEGRSGQAPGGSSSRSMGGSTAVDSSTTGGGGSVRKEQRRPYCTPLCLLSLVKGRLLDTKCPNVAFHRDDDDGGGGDDDHTKAAEKTGRQLLPPKHHPVSHAQWTALLRAQLAQSLEKGVVVLGQEGACGALLQITLLRYGYTFVAKGVTGRAVPQLVQEEAAYERLQSLQGRHIPVCLGAVDLRELDQVLFYDIDVRIIRFLFLSYGGTRIKAAPDAATQTRMISTLAGVLDEMHRLGVVHGDVRLPNVLQGPTGQITLVDFDRAVVLPSSSSSSLSSARGALSAISPNKRRRLLEDEEDEAPSTVPDAAVRAKMRLDRANAQSLFTLDAGRILWGPR</sequence>
<proteinExistence type="predicted"/>
<dbReference type="EMBL" id="AZHD01000006">
    <property type="protein sequence ID" value="OAA62573.1"/>
    <property type="molecule type" value="Genomic_DNA"/>
</dbReference>
<accession>A0A167VFZ3</accession>
<feature type="region of interest" description="Disordered" evidence="2">
    <location>
        <begin position="204"/>
        <end position="233"/>
    </location>
</feature>
<feature type="compositionally biased region" description="Basic and acidic residues" evidence="2">
    <location>
        <begin position="204"/>
        <end position="213"/>
    </location>
</feature>
<keyword evidence="1" id="KW-0175">Coiled coil</keyword>
<feature type="compositionally biased region" description="Gly residues" evidence="2">
    <location>
        <begin position="484"/>
        <end position="509"/>
    </location>
</feature>
<comment type="caution">
    <text evidence="3">The sequence shown here is derived from an EMBL/GenBank/DDBJ whole genome shotgun (WGS) entry which is preliminary data.</text>
</comment>
<keyword evidence="3" id="KW-0808">Transferase</keyword>
<dbReference type="GO" id="GO:0016301">
    <property type="term" value="F:kinase activity"/>
    <property type="evidence" value="ECO:0007669"/>
    <property type="project" value="UniProtKB-KW"/>
</dbReference>
<gene>
    <name evidence="3" type="ORF">SPI_04113</name>
</gene>
<evidence type="ECO:0000256" key="2">
    <source>
        <dbReference type="SAM" id="MobiDB-lite"/>
    </source>
</evidence>
<dbReference type="InterPro" id="IPR011009">
    <property type="entry name" value="Kinase-like_dom_sf"/>
</dbReference>
<dbReference type="PANTHER" id="PTHR37171:SF1">
    <property type="entry name" value="SERINE_THREONINE-PROTEIN KINASE YRZF-RELATED"/>
    <property type="match status" value="1"/>
</dbReference>
<feature type="region of interest" description="Disordered" evidence="2">
    <location>
        <begin position="406"/>
        <end position="553"/>
    </location>
</feature>
<dbReference type="OrthoDB" id="4868425at2759"/>
<dbReference type="STRING" id="1081102.A0A167VFZ3"/>
<evidence type="ECO:0000313" key="4">
    <source>
        <dbReference type="Proteomes" id="UP000076874"/>
    </source>
</evidence>
<reference evidence="3 4" key="1">
    <citation type="journal article" date="2016" name="Genome Biol. Evol.">
        <title>Divergent and convergent evolution of fungal pathogenicity.</title>
        <authorList>
            <person name="Shang Y."/>
            <person name="Xiao G."/>
            <person name="Zheng P."/>
            <person name="Cen K."/>
            <person name="Zhan S."/>
            <person name="Wang C."/>
        </authorList>
    </citation>
    <scope>NUCLEOTIDE SEQUENCE [LARGE SCALE GENOMIC DNA]</scope>
    <source>
        <strain evidence="3 4">RCEF 264</strain>
    </source>
</reference>
<feature type="compositionally biased region" description="Low complexity" evidence="2">
    <location>
        <begin position="526"/>
        <end position="543"/>
    </location>
</feature>
<keyword evidence="4" id="KW-1185">Reference proteome</keyword>
<organism evidence="3 4">
    <name type="scientific">Niveomyces insectorum RCEF 264</name>
    <dbReference type="NCBI Taxonomy" id="1081102"/>
    <lineage>
        <taxon>Eukaryota</taxon>
        <taxon>Fungi</taxon>
        <taxon>Dikarya</taxon>
        <taxon>Ascomycota</taxon>
        <taxon>Pezizomycotina</taxon>
        <taxon>Sordariomycetes</taxon>
        <taxon>Hypocreomycetidae</taxon>
        <taxon>Hypocreales</taxon>
        <taxon>Cordycipitaceae</taxon>
        <taxon>Niveomyces</taxon>
    </lineage>
</organism>
<dbReference type="PANTHER" id="PTHR37171">
    <property type="entry name" value="SERINE/THREONINE-PROTEIN KINASE YRZF-RELATED"/>
    <property type="match status" value="1"/>
</dbReference>
<evidence type="ECO:0000313" key="3">
    <source>
        <dbReference type="EMBL" id="OAA62573.1"/>
    </source>
</evidence>
<evidence type="ECO:0000256" key="1">
    <source>
        <dbReference type="SAM" id="Coils"/>
    </source>
</evidence>
<dbReference type="SUPFAM" id="SSF56112">
    <property type="entry name" value="Protein kinase-like (PK-like)"/>
    <property type="match status" value="1"/>
</dbReference>
<dbReference type="InterPro" id="IPR052396">
    <property type="entry name" value="Meiotic_Drive_Suppr_Kinase"/>
</dbReference>
<protein>
    <submittedName>
        <fullName evidence="3">Protein kinase-like domain protein</fullName>
    </submittedName>
</protein>
<name>A0A167VFZ3_9HYPO</name>
<feature type="coiled-coil region" evidence="1">
    <location>
        <begin position="4"/>
        <end position="38"/>
    </location>
</feature>
<dbReference type="Proteomes" id="UP000076874">
    <property type="component" value="Unassembled WGS sequence"/>
</dbReference>